<dbReference type="PANTHER" id="PTHR10655:SF67">
    <property type="entry name" value="PHOSPHOLIPASE_CARBOXYLESTERASE SUPERFAMILY (AFU_ORTHOLOGUE AFUA_5G09340)"/>
    <property type="match status" value="1"/>
</dbReference>
<dbReference type="InterPro" id="IPR029058">
    <property type="entry name" value="AB_hydrolase_fold"/>
</dbReference>
<evidence type="ECO:0000259" key="2">
    <source>
        <dbReference type="Pfam" id="PF02230"/>
    </source>
</evidence>
<comment type="similarity">
    <text evidence="1">Belongs to the AB hydrolase superfamily. AB hydrolase 2 family.</text>
</comment>
<dbReference type="InterPro" id="IPR050565">
    <property type="entry name" value="LYPA1-2/EST-like"/>
</dbReference>
<dbReference type="GO" id="GO:0008474">
    <property type="term" value="F:palmitoyl-(protein) hydrolase activity"/>
    <property type="evidence" value="ECO:0007669"/>
    <property type="project" value="TreeGrafter"/>
</dbReference>
<dbReference type="AlphaFoldDB" id="A0A507DWU7"/>
<dbReference type="InterPro" id="IPR003140">
    <property type="entry name" value="PLipase/COase/thioEstase"/>
</dbReference>
<keyword evidence="4" id="KW-1185">Reference proteome</keyword>
<dbReference type="EMBL" id="QEAQ01000101">
    <property type="protein sequence ID" value="TPX55645.1"/>
    <property type="molecule type" value="Genomic_DNA"/>
</dbReference>
<dbReference type="GO" id="GO:0052689">
    <property type="term" value="F:carboxylic ester hydrolase activity"/>
    <property type="evidence" value="ECO:0007669"/>
    <property type="project" value="TreeGrafter"/>
</dbReference>
<proteinExistence type="inferred from homology"/>
<gene>
    <name evidence="3" type="ORF">PhCBS80983_g05173</name>
</gene>
<comment type="caution">
    <text evidence="3">The sequence shown here is derived from an EMBL/GenBank/DDBJ whole genome shotgun (WGS) entry which is preliminary data.</text>
</comment>
<evidence type="ECO:0000313" key="3">
    <source>
        <dbReference type="EMBL" id="TPX55645.1"/>
    </source>
</evidence>
<dbReference type="Pfam" id="PF02230">
    <property type="entry name" value="Abhydrolase_2"/>
    <property type="match status" value="1"/>
</dbReference>
<dbReference type="GO" id="GO:0005737">
    <property type="term" value="C:cytoplasm"/>
    <property type="evidence" value="ECO:0007669"/>
    <property type="project" value="TreeGrafter"/>
</dbReference>
<dbReference type="Proteomes" id="UP000318582">
    <property type="component" value="Unassembled WGS sequence"/>
</dbReference>
<organism evidence="3 4">
    <name type="scientific">Powellomyces hirtus</name>
    <dbReference type="NCBI Taxonomy" id="109895"/>
    <lineage>
        <taxon>Eukaryota</taxon>
        <taxon>Fungi</taxon>
        <taxon>Fungi incertae sedis</taxon>
        <taxon>Chytridiomycota</taxon>
        <taxon>Chytridiomycota incertae sedis</taxon>
        <taxon>Chytridiomycetes</taxon>
        <taxon>Spizellomycetales</taxon>
        <taxon>Powellomycetaceae</taxon>
        <taxon>Powellomyces</taxon>
    </lineage>
</organism>
<dbReference type="PANTHER" id="PTHR10655">
    <property type="entry name" value="LYSOPHOSPHOLIPASE-RELATED"/>
    <property type="match status" value="1"/>
</dbReference>
<accession>A0A507DWU7</accession>
<evidence type="ECO:0000256" key="1">
    <source>
        <dbReference type="ARBA" id="ARBA00006499"/>
    </source>
</evidence>
<dbReference type="Gene3D" id="3.40.50.1820">
    <property type="entry name" value="alpha/beta hydrolase"/>
    <property type="match status" value="1"/>
</dbReference>
<name>A0A507DWU7_9FUNG</name>
<protein>
    <recommendedName>
        <fullName evidence="2">Phospholipase/carboxylesterase/thioesterase domain-containing protein</fullName>
    </recommendedName>
</protein>
<dbReference type="SUPFAM" id="SSF53474">
    <property type="entry name" value="alpha/beta-Hydrolases"/>
    <property type="match status" value="1"/>
</dbReference>
<feature type="domain" description="Phospholipase/carboxylesterase/thioesterase" evidence="2">
    <location>
        <begin position="22"/>
        <end position="240"/>
    </location>
</feature>
<sequence length="264" mass="28433">MNTRKKATPASYPGVKFVYSPSPDSVDTNILILAHGMGDTPENFLNFGKKMDLPQTAVLAIKAPFPVPYHEGTCWAPVFDAYGNEHPPSSPVIRDSISKTRKLLADFIHARILATTTDDDPQRWPARNIFLFGFSQGGAAVVDVALFGPVGPLGGAVSVSGWPNEASYGGTLPRVNGEVKVLVTQGDGDDVVGEWRKEAAFLNRVIGTNGSLTTHVVPGKGHSMPMEAGEMRAIMTFFGAHLVLRNLALENMADVYQVKKAEKV</sequence>
<dbReference type="STRING" id="109895.A0A507DWU7"/>
<reference evidence="3 4" key="1">
    <citation type="journal article" date="2019" name="Sci. Rep.">
        <title>Comparative genomics of chytrid fungi reveal insights into the obligate biotrophic and pathogenic lifestyle of Synchytrium endobioticum.</title>
        <authorList>
            <person name="van de Vossenberg B.T.L.H."/>
            <person name="Warris S."/>
            <person name="Nguyen H.D.T."/>
            <person name="van Gent-Pelzer M.P.E."/>
            <person name="Joly D.L."/>
            <person name="van de Geest H.C."/>
            <person name="Bonants P.J.M."/>
            <person name="Smith D.S."/>
            <person name="Levesque C.A."/>
            <person name="van der Lee T.A.J."/>
        </authorList>
    </citation>
    <scope>NUCLEOTIDE SEQUENCE [LARGE SCALE GENOMIC DNA]</scope>
    <source>
        <strain evidence="3 4">CBS 809.83</strain>
    </source>
</reference>
<evidence type="ECO:0000313" key="4">
    <source>
        <dbReference type="Proteomes" id="UP000318582"/>
    </source>
</evidence>